<keyword evidence="3" id="KW-1185">Reference proteome</keyword>
<keyword evidence="1" id="KW-1133">Transmembrane helix</keyword>
<evidence type="ECO:0000313" key="3">
    <source>
        <dbReference type="Proteomes" id="UP000540656"/>
    </source>
</evidence>
<feature type="transmembrane region" description="Helical" evidence="1">
    <location>
        <begin position="163"/>
        <end position="190"/>
    </location>
</feature>
<dbReference type="InterPro" id="IPR045931">
    <property type="entry name" value="DUF6350"/>
</dbReference>
<evidence type="ECO:0000256" key="1">
    <source>
        <dbReference type="SAM" id="Phobius"/>
    </source>
</evidence>
<feature type="transmembrane region" description="Helical" evidence="1">
    <location>
        <begin position="307"/>
        <end position="326"/>
    </location>
</feature>
<dbReference type="Proteomes" id="UP000540656">
    <property type="component" value="Unassembled WGS sequence"/>
</dbReference>
<keyword evidence="1" id="KW-0472">Membrane</keyword>
<protein>
    <submittedName>
        <fullName evidence="2">Uncharacterized protein</fullName>
    </submittedName>
</protein>
<feature type="transmembrane region" description="Helical" evidence="1">
    <location>
        <begin position="245"/>
        <end position="267"/>
    </location>
</feature>
<comment type="caution">
    <text evidence="2">The sequence shown here is derived from an EMBL/GenBank/DDBJ whole genome shotgun (WGS) entry which is preliminary data.</text>
</comment>
<dbReference type="Pfam" id="PF19877">
    <property type="entry name" value="DUF6350"/>
    <property type="match status" value="1"/>
</dbReference>
<dbReference type="AlphaFoldDB" id="A0A7Y9S0T5"/>
<dbReference type="RefSeq" id="WP_179503159.1">
    <property type="nucleotide sequence ID" value="NZ_JACCAA010000001.1"/>
</dbReference>
<keyword evidence="1" id="KW-0812">Transmembrane</keyword>
<organism evidence="2 3">
    <name type="scientific">Nocardioides daedukensis</name>
    <dbReference type="NCBI Taxonomy" id="634462"/>
    <lineage>
        <taxon>Bacteria</taxon>
        <taxon>Bacillati</taxon>
        <taxon>Actinomycetota</taxon>
        <taxon>Actinomycetes</taxon>
        <taxon>Propionibacteriales</taxon>
        <taxon>Nocardioidaceae</taxon>
        <taxon>Nocardioides</taxon>
    </lineage>
</organism>
<feature type="transmembrane region" description="Helical" evidence="1">
    <location>
        <begin position="20"/>
        <end position="50"/>
    </location>
</feature>
<feature type="transmembrane region" description="Helical" evidence="1">
    <location>
        <begin position="379"/>
        <end position="401"/>
    </location>
</feature>
<reference evidence="2 3" key="1">
    <citation type="submission" date="2020-07" db="EMBL/GenBank/DDBJ databases">
        <title>Sequencing the genomes of 1000 actinobacteria strains.</title>
        <authorList>
            <person name="Klenk H.-P."/>
        </authorList>
    </citation>
    <scope>NUCLEOTIDE SEQUENCE [LARGE SCALE GENOMIC DNA]</scope>
    <source>
        <strain evidence="2 3">DSM 23819</strain>
    </source>
</reference>
<feature type="transmembrane region" description="Helical" evidence="1">
    <location>
        <begin position="210"/>
        <end position="233"/>
    </location>
</feature>
<proteinExistence type="predicted"/>
<feature type="transmembrane region" description="Helical" evidence="1">
    <location>
        <begin position="338"/>
        <end position="359"/>
    </location>
</feature>
<feature type="transmembrane region" description="Helical" evidence="1">
    <location>
        <begin position="127"/>
        <end position="151"/>
    </location>
</feature>
<evidence type="ECO:0000313" key="2">
    <source>
        <dbReference type="EMBL" id="NYG60201.1"/>
    </source>
</evidence>
<accession>A0A7Y9S0T5</accession>
<name>A0A7Y9S0T5_9ACTN</name>
<gene>
    <name evidence="2" type="ORF">BJ980_003124</name>
</gene>
<dbReference type="EMBL" id="JACCAA010000001">
    <property type="protein sequence ID" value="NYG60201.1"/>
    <property type="molecule type" value="Genomic_DNA"/>
</dbReference>
<sequence length="411" mass="41190">MTATLSAPRAPGSPTRPRPLALLATGAGACAAGVTLVACLVIAVIGWFLADGGVHGAPREALRTGGMAWLMAHGSGVTIRGAAVTAVPLGLTALCALSTWKFGLRLGEQVAGHGPDADALSDGERDWTVPVATSLFAAVYVVIGVLVSVLSGTQETLPSTGAVVLWSLALAALIGGGGIAIGSGRAAIWLSLAPASVRATALTAWSVMRWFLGVSLLFFVGSLLLDLGAAMSVMSQLHLDLGDGVIFCLVMLVLVPNAMVFSASFLLGPGFTVGTGTLVSPATVAIGPVPMFPMLAALPENGPTPGWMPALLVVPVLTAAVAVFAFQRQDPVLGWDEGALRGVVGGVLAGLGLGVLAALAGGAVGPGRMAEVGPLAGEVVFHAMVSLGIGGLIGGLVATWWHRRTAGDPTD</sequence>